<proteinExistence type="predicted"/>
<dbReference type="Proteomes" id="UP000176501">
    <property type="component" value="Unassembled WGS sequence"/>
</dbReference>
<keyword evidence="1" id="KW-0732">Signal</keyword>
<name>A0A1F7W734_9BACT</name>
<evidence type="ECO:0000256" key="1">
    <source>
        <dbReference type="SAM" id="SignalP"/>
    </source>
</evidence>
<dbReference type="GO" id="GO:0030246">
    <property type="term" value="F:carbohydrate binding"/>
    <property type="evidence" value="ECO:0007669"/>
    <property type="project" value="InterPro"/>
</dbReference>
<accession>A0A1F7W734</accession>
<organism evidence="2 3">
    <name type="scientific">Candidatus Uhrbacteria bacterium RIFOXYB2_FULL_57_15</name>
    <dbReference type="NCBI Taxonomy" id="1802422"/>
    <lineage>
        <taxon>Bacteria</taxon>
        <taxon>Candidatus Uhriibacteriota</taxon>
    </lineage>
</organism>
<evidence type="ECO:0000313" key="3">
    <source>
        <dbReference type="Proteomes" id="UP000176501"/>
    </source>
</evidence>
<comment type="caution">
    <text evidence="2">The sequence shown here is derived from an EMBL/GenBank/DDBJ whole genome shotgun (WGS) entry which is preliminary data.</text>
</comment>
<feature type="signal peptide" evidence="1">
    <location>
        <begin position="1"/>
        <end position="19"/>
    </location>
</feature>
<dbReference type="CDD" id="cd08547">
    <property type="entry name" value="Type_II_cohesin"/>
    <property type="match status" value="1"/>
</dbReference>
<dbReference type="SUPFAM" id="SSF49384">
    <property type="entry name" value="Carbohydrate-binding domain"/>
    <property type="match status" value="1"/>
</dbReference>
<dbReference type="Gene3D" id="2.60.40.680">
    <property type="match status" value="1"/>
</dbReference>
<dbReference type="InterPro" id="IPR008965">
    <property type="entry name" value="CBM2/CBM3_carb-bd_dom_sf"/>
</dbReference>
<evidence type="ECO:0000313" key="2">
    <source>
        <dbReference type="EMBL" id="OGL98589.1"/>
    </source>
</evidence>
<sequence length="259" mass="27139">MIAVCVLLAPVLGSIPANASGLATFGLALSSSSVATGEDFTAKVWVNPNGEAIDTIRVHLSFDPAVVEATWFDIGTAFPSLSPAYTIDNDAGSVDVGAFKYGDRVTDSTVAMTVTFKGKAAGSTAITIEDDSRLIDDGVEMIDAAGTTEAGVKTVTVGEGITTTDKSLEETALIYFGAFAGRMPSSSVDWEALHCMAYDTCYPADIADRDVAHEAQSLVVFGAKYAHIPSTPADWRALHAIAYTDIFYDWSAIDAANGS</sequence>
<gene>
    <name evidence="2" type="ORF">A2304_00675</name>
</gene>
<feature type="chain" id="PRO_5009533335" evidence="1">
    <location>
        <begin position="20"/>
        <end position="259"/>
    </location>
</feature>
<reference evidence="2 3" key="1">
    <citation type="journal article" date="2016" name="Nat. Commun.">
        <title>Thousands of microbial genomes shed light on interconnected biogeochemical processes in an aquifer system.</title>
        <authorList>
            <person name="Anantharaman K."/>
            <person name="Brown C.T."/>
            <person name="Hug L.A."/>
            <person name="Sharon I."/>
            <person name="Castelle C.J."/>
            <person name="Probst A.J."/>
            <person name="Thomas B.C."/>
            <person name="Singh A."/>
            <person name="Wilkins M.J."/>
            <person name="Karaoz U."/>
            <person name="Brodie E.L."/>
            <person name="Williams K.H."/>
            <person name="Hubbard S.S."/>
            <person name="Banfield J.F."/>
        </authorList>
    </citation>
    <scope>NUCLEOTIDE SEQUENCE [LARGE SCALE GENOMIC DNA]</scope>
</reference>
<dbReference type="AlphaFoldDB" id="A0A1F7W734"/>
<protein>
    <submittedName>
        <fullName evidence="2">Uncharacterized protein</fullName>
    </submittedName>
</protein>
<dbReference type="EMBL" id="MGFE01000018">
    <property type="protein sequence ID" value="OGL98589.1"/>
    <property type="molecule type" value="Genomic_DNA"/>
</dbReference>